<sequence length="542" mass="62791">MSSHQTSLWKRSQNKLRQEEQWLEYFCIVGLLLASLLLFSINLGSLPLLDGDESTIAQVAKEIWQAPENSWRWLFPTLWNQPYLNQPPLIHNLIAGVYAIAGINEWTVRFPCALLTAISVILLYGIGREIFVARIPALFSALIYLTLLPIVHYGRLAVLDGPLLCFQLLTFWSILRARRDLRWTFIAGISFSLICLTQGIIGLLVGLIVLIFLAWDTPRLITSIYLWSGIILGSIPVLFWYVAQWHYYQDLVFDWKSIIQSWARIWSVVESNPKFPGYYFVEILKFTWPWLIFAIYGWKLAWENRHWGWAKLILVWSGVYFVAISLMATKLPWYILPIYPALALAAGIKLYQIYNLPSYIVYPRPLIVVLSLFAFIASGTGIYVIWQEKLELSLLLICASVAITMTVTALLIAKREVQFIFLLFWGTYISLFLLVSSSHWLWELNQAYPVKPVAQIIKQYVPKNQIVYTSFSYNRSSLNFYSERQVVAVTQNQLQQYWQELANSYMLIDHSTLEYLSIPKQNLVPVINDQSVDWFLAIKNLK</sequence>
<dbReference type="OrthoDB" id="9810951at2"/>
<feature type="transmembrane region" description="Helical" evidence="8">
    <location>
        <begin position="21"/>
        <end position="41"/>
    </location>
</feature>
<dbReference type="PANTHER" id="PTHR33908:SF3">
    <property type="entry name" value="UNDECAPRENYL PHOSPHATE-ALPHA-4-AMINO-4-DEOXY-L-ARABINOSE ARABINOSYL TRANSFERASE"/>
    <property type="match status" value="1"/>
</dbReference>
<feature type="transmembrane region" description="Helical" evidence="8">
    <location>
        <begin position="108"/>
        <end position="126"/>
    </location>
</feature>
<evidence type="ECO:0000256" key="3">
    <source>
        <dbReference type="ARBA" id="ARBA00022676"/>
    </source>
</evidence>
<evidence type="ECO:0000256" key="8">
    <source>
        <dbReference type="SAM" id="Phobius"/>
    </source>
</evidence>
<evidence type="ECO:0000256" key="6">
    <source>
        <dbReference type="ARBA" id="ARBA00022989"/>
    </source>
</evidence>
<evidence type="ECO:0000256" key="5">
    <source>
        <dbReference type="ARBA" id="ARBA00022692"/>
    </source>
</evidence>
<evidence type="ECO:0000259" key="9">
    <source>
        <dbReference type="Pfam" id="PF13231"/>
    </source>
</evidence>
<dbReference type="RefSeq" id="WP_015195503.1">
    <property type="nucleotide sequence ID" value="NC_019748.1"/>
</dbReference>
<dbReference type="EMBL" id="CP003653">
    <property type="protein sequence ID" value="AFZ37849.1"/>
    <property type="molecule type" value="Genomic_DNA"/>
</dbReference>
<keyword evidence="11" id="KW-1185">Reference proteome</keyword>
<feature type="transmembrane region" description="Helical" evidence="8">
    <location>
        <begin position="181"/>
        <end position="212"/>
    </location>
</feature>
<dbReference type="GO" id="GO:0016763">
    <property type="term" value="F:pentosyltransferase activity"/>
    <property type="evidence" value="ECO:0007669"/>
    <property type="project" value="TreeGrafter"/>
</dbReference>
<keyword evidence="7 8" id="KW-0472">Membrane</keyword>
<dbReference type="PANTHER" id="PTHR33908">
    <property type="entry name" value="MANNOSYLTRANSFERASE YKCB-RELATED"/>
    <property type="match status" value="1"/>
</dbReference>
<dbReference type="InterPro" id="IPR038731">
    <property type="entry name" value="RgtA/B/C-like"/>
</dbReference>
<evidence type="ECO:0000256" key="7">
    <source>
        <dbReference type="ARBA" id="ARBA00023136"/>
    </source>
</evidence>
<keyword evidence="4 10" id="KW-0808">Transferase</keyword>
<name>K9Y0L9_STAC7</name>
<evidence type="ECO:0000313" key="10">
    <source>
        <dbReference type="EMBL" id="AFZ37849.1"/>
    </source>
</evidence>
<keyword evidence="2" id="KW-1003">Cell membrane</keyword>
<keyword evidence="6 8" id="KW-1133">Transmembrane helix</keyword>
<feature type="transmembrane region" description="Helical" evidence="8">
    <location>
        <begin position="132"/>
        <end position="150"/>
    </location>
</feature>
<dbReference type="KEGG" id="scs:Sta7437_4380"/>
<proteinExistence type="predicted"/>
<evidence type="ECO:0000256" key="4">
    <source>
        <dbReference type="ARBA" id="ARBA00022679"/>
    </source>
</evidence>
<reference evidence="11" key="1">
    <citation type="journal article" date="2013" name="Proc. Natl. Acad. Sci. U.S.A.">
        <title>Improving the coverage of the cyanobacterial phylum using diversity-driven genome sequencing.</title>
        <authorList>
            <person name="Shih P.M."/>
            <person name="Wu D."/>
            <person name="Latifi A."/>
            <person name="Axen S.D."/>
            <person name="Fewer D.P."/>
            <person name="Talla E."/>
            <person name="Calteau A."/>
            <person name="Cai F."/>
            <person name="Tandeau de Marsac N."/>
            <person name="Rippka R."/>
            <person name="Herdman M."/>
            <person name="Sivonen K."/>
            <person name="Coursin T."/>
            <person name="Laurent T."/>
            <person name="Goodwin L."/>
            <person name="Nolan M."/>
            <person name="Davenport K.W."/>
            <person name="Han C.S."/>
            <person name="Rubin E.M."/>
            <person name="Eisen J.A."/>
            <person name="Woyke T."/>
            <person name="Gugger M."/>
            <person name="Kerfeld C.A."/>
        </authorList>
    </citation>
    <scope>NUCLEOTIDE SEQUENCE [LARGE SCALE GENOMIC DNA]</scope>
    <source>
        <strain evidence="11">ATCC 29371 / PCC 7437</strain>
    </source>
</reference>
<dbReference type="GO" id="GO:0010041">
    <property type="term" value="P:response to iron(III) ion"/>
    <property type="evidence" value="ECO:0007669"/>
    <property type="project" value="TreeGrafter"/>
</dbReference>
<organism evidence="10 11">
    <name type="scientific">Stanieria cyanosphaera (strain ATCC 29371 / PCC 7437)</name>
    <dbReference type="NCBI Taxonomy" id="111780"/>
    <lineage>
        <taxon>Bacteria</taxon>
        <taxon>Bacillati</taxon>
        <taxon>Cyanobacteriota</taxon>
        <taxon>Cyanophyceae</taxon>
        <taxon>Pleurocapsales</taxon>
        <taxon>Dermocarpellaceae</taxon>
        <taxon>Stanieria</taxon>
    </lineage>
</organism>
<dbReference type="Pfam" id="PF13231">
    <property type="entry name" value="PMT_2"/>
    <property type="match status" value="1"/>
</dbReference>
<evidence type="ECO:0000256" key="1">
    <source>
        <dbReference type="ARBA" id="ARBA00004651"/>
    </source>
</evidence>
<dbReference type="GO" id="GO:0005886">
    <property type="term" value="C:plasma membrane"/>
    <property type="evidence" value="ECO:0007669"/>
    <property type="project" value="UniProtKB-SubCell"/>
</dbReference>
<accession>K9Y0L9</accession>
<keyword evidence="3" id="KW-0328">Glycosyltransferase</keyword>
<dbReference type="PATRIC" id="fig|111780.3.peg.4535"/>
<feature type="transmembrane region" description="Helical" evidence="8">
    <location>
        <begin position="334"/>
        <end position="354"/>
    </location>
</feature>
<dbReference type="STRING" id="111780.Sta7437_4380"/>
<feature type="domain" description="Glycosyltransferase RgtA/B/C/D-like" evidence="9">
    <location>
        <begin position="86"/>
        <end position="240"/>
    </location>
</feature>
<feature type="transmembrane region" description="Helical" evidence="8">
    <location>
        <begin position="309"/>
        <end position="328"/>
    </location>
</feature>
<comment type="subcellular location">
    <subcellularLocation>
        <location evidence="1">Cell membrane</location>
        <topology evidence="1">Multi-pass membrane protein</topology>
    </subcellularLocation>
</comment>
<keyword evidence="5 8" id="KW-0812">Transmembrane</keyword>
<dbReference type="HOGENOM" id="CLU_019200_4_0_3"/>
<evidence type="ECO:0000313" key="11">
    <source>
        <dbReference type="Proteomes" id="UP000010473"/>
    </source>
</evidence>
<protein>
    <submittedName>
        <fullName evidence="10">Glycosyl transferase family 39</fullName>
    </submittedName>
</protein>
<feature type="transmembrane region" description="Helical" evidence="8">
    <location>
        <begin position="392"/>
        <end position="412"/>
    </location>
</feature>
<evidence type="ECO:0000256" key="2">
    <source>
        <dbReference type="ARBA" id="ARBA00022475"/>
    </source>
</evidence>
<feature type="transmembrane region" description="Helical" evidence="8">
    <location>
        <begin position="419"/>
        <end position="442"/>
    </location>
</feature>
<dbReference type="AlphaFoldDB" id="K9Y0L9"/>
<dbReference type="GO" id="GO:0009103">
    <property type="term" value="P:lipopolysaccharide biosynthetic process"/>
    <property type="evidence" value="ECO:0007669"/>
    <property type="project" value="UniProtKB-ARBA"/>
</dbReference>
<dbReference type="InterPro" id="IPR050297">
    <property type="entry name" value="LipidA_mod_glycosyltrf_83"/>
</dbReference>
<feature type="transmembrane region" description="Helical" evidence="8">
    <location>
        <begin position="224"/>
        <end position="243"/>
    </location>
</feature>
<dbReference type="eggNOG" id="COG1807">
    <property type="taxonomic scope" value="Bacteria"/>
</dbReference>
<feature type="transmembrane region" description="Helical" evidence="8">
    <location>
        <begin position="366"/>
        <end position="386"/>
    </location>
</feature>
<feature type="transmembrane region" description="Helical" evidence="8">
    <location>
        <begin position="277"/>
        <end position="297"/>
    </location>
</feature>
<dbReference type="Proteomes" id="UP000010473">
    <property type="component" value="Chromosome"/>
</dbReference>
<gene>
    <name evidence="10" type="ordered locus">Sta7437_4380</name>
</gene>